<evidence type="ECO:0000256" key="2">
    <source>
        <dbReference type="ARBA" id="ARBA00022448"/>
    </source>
</evidence>
<keyword evidence="8" id="KW-0046">Antibiotic resistance</keyword>
<dbReference type="GO" id="GO:0005886">
    <property type="term" value="C:plasma membrane"/>
    <property type="evidence" value="ECO:0007669"/>
    <property type="project" value="UniProtKB-SubCell"/>
</dbReference>
<dbReference type="InterPro" id="IPR050763">
    <property type="entry name" value="ABC_transporter_ATP-binding"/>
</dbReference>
<evidence type="ECO:0000256" key="9">
    <source>
        <dbReference type="ARBA" id="ARBA00049985"/>
    </source>
</evidence>
<keyword evidence="2" id="KW-0813">Transport</keyword>
<dbReference type="GO" id="GO:0043215">
    <property type="term" value="P:daunorubicin transport"/>
    <property type="evidence" value="ECO:0007669"/>
    <property type="project" value="InterPro"/>
</dbReference>
<dbReference type="InterPro" id="IPR027417">
    <property type="entry name" value="P-loop_NTPase"/>
</dbReference>
<evidence type="ECO:0000256" key="8">
    <source>
        <dbReference type="ARBA" id="ARBA00023251"/>
    </source>
</evidence>
<dbReference type="SUPFAM" id="SSF52540">
    <property type="entry name" value="P-loop containing nucleoside triphosphate hydrolases"/>
    <property type="match status" value="1"/>
</dbReference>
<evidence type="ECO:0000256" key="4">
    <source>
        <dbReference type="ARBA" id="ARBA00022741"/>
    </source>
</evidence>
<name>A0A6M6JB37_9PSEU</name>
<dbReference type="Pfam" id="PF13732">
    <property type="entry name" value="DrrA1-3_C"/>
    <property type="match status" value="1"/>
</dbReference>
<dbReference type="InterPro" id="IPR003593">
    <property type="entry name" value="AAA+_ATPase"/>
</dbReference>
<dbReference type="InterPro" id="IPR005894">
    <property type="entry name" value="DrrA"/>
</dbReference>
<dbReference type="SMART" id="SM00382">
    <property type="entry name" value="AAA"/>
    <property type="match status" value="1"/>
</dbReference>
<dbReference type="PANTHER" id="PTHR42711:SF19">
    <property type="entry name" value="DOXORUBICIN RESISTANCE ATP-BINDING PROTEIN DRRA"/>
    <property type="match status" value="1"/>
</dbReference>
<keyword evidence="5 11" id="KW-0067">ATP-binding</keyword>
<accession>A0A6M6JB37</accession>
<dbReference type="GO" id="GO:0005524">
    <property type="term" value="F:ATP binding"/>
    <property type="evidence" value="ECO:0007669"/>
    <property type="project" value="UniProtKB-KW"/>
</dbReference>
<evidence type="ECO:0000256" key="1">
    <source>
        <dbReference type="ARBA" id="ARBA00004202"/>
    </source>
</evidence>
<feature type="domain" description="ABC transporter" evidence="10">
    <location>
        <begin position="3"/>
        <end position="233"/>
    </location>
</feature>
<keyword evidence="3" id="KW-1003">Cell membrane</keyword>
<keyword evidence="6" id="KW-1278">Translocase</keyword>
<keyword evidence="4" id="KW-0547">Nucleotide-binding</keyword>
<organism evidence="11 12">
    <name type="scientific">Pseudonocardia broussonetiae</name>
    <dbReference type="NCBI Taxonomy" id="2736640"/>
    <lineage>
        <taxon>Bacteria</taxon>
        <taxon>Bacillati</taxon>
        <taxon>Actinomycetota</taxon>
        <taxon>Actinomycetes</taxon>
        <taxon>Pseudonocardiales</taxon>
        <taxon>Pseudonocardiaceae</taxon>
        <taxon>Pseudonocardia</taxon>
    </lineage>
</organism>
<evidence type="ECO:0000313" key="12">
    <source>
        <dbReference type="Proteomes" id="UP000505377"/>
    </source>
</evidence>
<reference evidence="11 12" key="1">
    <citation type="submission" date="2020-05" db="EMBL/GenBank/DDBJ databases">
        <authorList>
            <person name="Mo P."/>
        </authorList>
    </citation>
    <scope>NUCLEOTIDE SEQUENCE [LARGE SCALE GENOMIC DNA]</scope>
    <source>
        <strain evidence="11 12">Gen01</strain>
    </source>
</reference>
<dbReference type="KEGG" id="pbro:HOP40_04065"/>
<proteinExistence type="inferred from homology"/>
<dbReference type="Gene3D" id="3.40.50.300">
    <property type="entry name" value="P-loop containing nucleotide triphosphate hydrolases"/>
    <property type="match status" value="1"/>
</dbReference>
<protein>
    <submittedName>
        <fullName evidence="11">ATP-binding cassette domain-containing protein</fullName>
    </submittedName>
</protein>
<dbReference type="Pfam" id="PF00005">
    <property type="entry name" value="ABC_tran"/>
    <property type="match status" value="1"/>
</dbReference>
<evidence type="ECO:0000259" key="10">
    <source>
        <dbReference type="PROSITE" id="PS50893"/>
    </source>
</evidence>
<dbReference type="GO" id="GO:1900753">
    <property type="term" value="P:doxorubicin transport"/>
    <property type="evidence" value="ECO:0007669"/>
    <property type="project" value="InterPro"/>
</dbReference>
<evidence type="ECO:0000313" key="11">
    <source>
        <dbReference type="EMBL" id="QJY45104.1"/>
    </source>
</evidence>
<dbReference type="RefSeq" id="WP_172154776.1">
    <property type="nucleotide sequence ID" value="NZ_CP053564.1"/>
</dbReference>
<dbReference type="PANTHER" id="PTHR42711">
    <property type="entry name" value="ABC TRANSPORTER ATP-BINDING PROTEIN"/>
    <property type="match status" value="1"/>
</dbReference>
<dbReference type="AlphaFoldDB" id="A0A6M6JB37"/>
<dbReference type="NCBIfam" id="TIGR01188">
    <property type="entry name" value="drrA"/>
    <property type="match status" value="1"/>
</dbReference>
<keyword evidence="7" id="KW-0472">Membrane</keyword>
<dbReference type="Proteomes" id="UP000505377">
    <property type="component" value="Chromosome"/>
</dbReference>
<comment type="subcellular location">
    <subcellularLocation>
        <location evidence="1">Cell membrane</location>
        <topology evidence="1">Peripheral membrane protein</topology>
    </subcellularLocation>
</comment>
<dbReference type="EMBL" id="CP053564">
    <property type="protein sequence ID" value="QJY45104.1"/>
    <property type="molecule type" value="Genomic_DNA"/>
</dbReference>
<evidence type="ECO:0000256" key="6">
    <source>
        <dbReference type="ARBA" id="ARBA00022967"/>
    </source>
</evidence>
<dbReference type="GO" id="GO:0046677">
    <property type="term" value="P:response to antibiotic"/>
    <property type="evidence" value="ECO:0007669"/>
    <property type="project" value="UniProtKB-KW"/>
</dbReference>
<evidence type="ECO:0000256" key="7">
    <source>
        <dbReference type="ARBA" id="ARBA00023136"/>
    </source>
</evidence>
<sequence length="311" mass="32739">MIVEAVGLTKSFGAVRVLDGVDLAVAEGSVLALLGPNGAGKTTAVRILTTLVRPDAGSVRVAGFDVVREPAAVRAVISLTGQQAAVDDDQTGWENLVMAGRLRHLGRAAARRRADDLLERFDLVDARDRRTRTWSGGMRRRLDLAMSLVSAPRVIFLDEPTTGLDPAGRVTVWDAVAELVRGGTTILLTTQYLEEADRLADRVVLLHGGRVAASGTPEALKAAVGGDRLDLAFDDPLALARAADLLPGGIAEQERLRLGVPSDGTAAHLHRVLDDLRAAGVPVRRVTSRRPTLDDVFLAVTAAGAPAGVAA</sequence>
<dbReference type="PROSITE" id="PS50893">
    <property type="entry name" value="ABC_TRANSPORTER_2"/>
    <property type="match status" value="1"/>
</dbReference>
<dbReference type="InterPro" id="IPR003439">
    <property type="entry name" value="ABC_transporter-like_ATP-bd"/>
</dbReference>
<keyword evidence="12" id="KW-1185">Reference proteome</keyword>
<gene>
    <name evidence="11" type="ORF">HOP40_04065</name>
</gene>
<evidence type="ECO:0000256" key="5">
    <source>
        <dbReference type="ARBA" id="ARBA00022840"/>
    </source>
</evidence>
<evidence type="ECO:0000256" key="3">
    <source>
        <dbReference type="ARBA" id="ARBA00022475"/>
    </source>
</evidence>
<dbReference type="InterPro" id="IPR025302">
    <property type="entry name" value="DrrA1/2-like_C"/>
</dbReference>
<dbReference type="GO" id="GO:0016887">
    <property type="term" value="F:ATP hydrolysis activity"/>
    <property type="evidence" value="ECO:0007669"/>
    <property type="project" value="InterPro"/>
</dbReference>
<comment type="similarity">
    <text evidence="9">Belongs to the ABC transporter superfamily. Drug exporter-1 (DrugE1) (TC 3.A.1.105) family.</text>
</comment>